<dbReference type="PANTHER" id="PTHR35368:SF1">
    <property type="entry name" value="HYDROPEROXIDE REDUCTASE"/>
    <property type="match status" value="1"/>
</dbReference>
<evidence type="ECO:0000313" key="2">
    <source>
        <dbReference type="Proteomes" id="UP000467252"/>
    </source>
</evidence>
<dbReference type="InterPro" id="IPR003718">
    <property type="entry name" value="OsmC/Ohr_fam"/>
</dbReference>
<dbReference type="AlphaFoldDB" id="A0A7I7ULH1"/>
<keyword evidence="2" id="KW-1185">Reference proteome</keyword>
<dbReference type="InterPro" id="IPR052924">
    <property type="entry name" value="OsmC/Ohr_hydroprdx_reductase"/>
</dbReference>
<dbReference type="SUPFAM" id="SSF82784">
    <property type="entry name" value="OsmC-like"/>
    <property type="match status" value="1"/>
</dbReference>
<dbReference type="InterPro" id="IPR015946">
    <property type="entry name" value="KH_dom-like_a/b"/>
</dbReference>
<evidence type="ECO:0000313" key="1">
    <source>
        <dbReference type="EMBL" id="BBY81681.1"/>
    </source>
</evidence>
<accession>A0A7I7ULH1</accession>
<gene>
    <name evidence="1" type="ORF">MPUL_28390</name>
</gene>
<dbReference type="PANTHER" id="PTHR35368">
    <property type="entry name" value="HYDROPEROXIDE REDUCTASE"/>
    <property type="match status" value="1"/>
</dbReference>
<dbReference type="Proteomes" id="UP000467252">
    <property type="component" value="Chromosome"/>
</dbReference>
<dbReference type="RefSeq" id="WP_163901225.1">
    <property type="nucleotide sequence ID" value="NZ_AP022599.1"/>
</dbReference>
<dbReference type="EMBL" id="AP022599">
    <property type="protein sequence ID" value="BBY81681.1"/>
    <property type="molecule type" value="Genomic_DNA"/>
</dbReference>
<dbReference type="Pfam" id="PF02566">
    <property type="entry name" value="OsmC"/>
    <property type="match status" value="1"/>
</dbReference>
<name>A0A7I7ULH1_MYCPV</name>
<dbReference type="Gene3D" id="3.30.300.20">
    <property type="match status" value="1"/>
</dbReference>
<protein>
    <recommendedName>
        <fullName evidence="3">Osmotically inducible protein OsmC</fullName>
    </recommendedName>
</protein>
<dbReference type="InterPro" id="IPR036102">
    <property type="entry name" value="OsmC/Ohrsf"/>
</dbReference>
<evidence type="ECO:0008006" key="3">
    <source>
        <dbReference type="Google" id="ProtNLM"/>
    </source>
</evidence>
<reference evidence="1 2" key="1">
    <citation type="journal article" date="2019" name="Emerg. Microbes Infect.">
        <title>Comprehensive subspecies identification of 175 nontuberculous mycobacteria species based on 7547 genomic profiles.</title>
        <authorList>
            <person name="Matsumoto Y."/>
            <person name="Kinjo T."/>
            <person name="Motooka D."/>
            <person name="Nabeya D."/>
            <person name="Jung N."/>
            <person name="Uechi K."/>
            <person name="Horii T."/>
            <person name="Iida T."/>
            <person name="Fujita J."/>
            <person name="Nakamura S."/>
        </authorList>
    </citation>
    <scope>NUCLEOTIDE SEQUENCE [LARGE SCALE GENOMIC DNA]</scope>
    <source>
        <strain evidence="1 2">JCM 6370</strain>
    </source>
</reference>
<proteinExistence type="predicted"/>
<organism evidence="1 2">
    <name type="scientific">Mycolicibacterium pulveris</name>
    <name type="common">Mycobacterium pulveris</name>
    <dbReference type="NCBI Taxonomy" id="36813"/>
    <lineage>
        <taxon>Bacteria</taxon>
        <taxon>Bacillati</taxon>
        <taxon>Actinomycetota</taxon>
        <taxon>Actinomycetes</taxon>
        <taxon>Mycobacteriales</taxon>
        <taxon>Mycobacteriaceae</taxon>
        <taxon>Mycolicibacterium</taxon>
    </lineage>
</organism>
<sequence length="227" mass="23934">MATPDGIVKGDEQMTAQTRNSIVGERQEPVRRLYADSPLEALTRKAARTSAARIPPSDPFHGEVEIGTGYGVSLRFGLDRHVGGLHDAPNPGDLLCAALAACADGSIRMVADLLGVRLTALEVEVSGELDVRGCLNIDRSVRVGFESLTCTVHLAADEATDQKRLDALVAAAERACVNLDTLRGGLTVTITTEQSLQSAGTVVKTHHGADAELVSPVEAAARTEFIP</sequence>